<dbReference type="PANTHER" id="PTHR44366">
    <property type="entry name" value="UDP-N-ACETYLGLUCOSAMINE--PEPTIDE N-ACETYLGLUCOSAMINYLTRANSFERASE 110 KDA SUBUNIT"/>
    <property type="match status" value="1"/>
</dbReference>
<reference evidence="2 3" key="1">
    <citation type="submission" date="2015-01" db="EMBL/GenBank/DDBJ databases">
        <title>Desulfovibrio sp. JC271 draft genome sequence.</title>
        <authorList>
            <person name="Shivani Y."/>
            <person name="Subhash Y."/>
            <person name="Sasikala C."/>
            <person name="Ramana C.V."/>
        </authorList>
    </citation>
    <scope>NUCLEOTIDE SEQUENCE [LARGE SCALE GENOMIC DNA]</scope>
    <source>
        <strain evidence="2 3">JC271</strain>
    </source>
</reference>
<feature type="repeat" description="TPR" evidence="1">
    <location>
        <begin position="95"/>
        <end position="128"/>
    </location>
</feature>
<accession>A0A1B7XAB0</accession>
<dbReference type="Pfam" id="PF13432">
    <property type="entry name" value="TPR_16"/>
    <property type="match status" value="1"/>
</dbReference>
<dbReference type="Pfam" id="PF14559">
    <property type="entry name" value="TPR_19"/>
    <property type="match status" value="1"/>
</dbReference>
<dbReference type="AlphaFoldDB" id="A0A1B7XAB0"/>
<dbReference type="InterPro" id="IPR019734">
    <property type="entry name" value="TPR_rpt"/>
</dbReference>
<dbReference type="RefSeq" id="WP_066856987.1">
    <property type="nucleotide sequence ID" value="NZ_JXMS01000026.1"/>
</dbReference>
<dbReference type="OrthoDB" id="5450625at2"/>
<dbReference type="GO" id="GO:0006493">
    <property type="term" value="P:protein O-linked glycosylation"/>
    <property type="evidence" value="ECO:0007669"/>
    <property type="project" value="InterPro"/>
</dbReference>
<gene>
    <name evidence="2" type="ORF">SP90_12935</name>
</gene>
<evidence type="ECO:0000313" key="3">
    <source>
        <dbReference type="Proteomes" id="UP000091979"/>
    </source>
</evidence>
<keyword evidence="3" id="KW-1185">Reference proteome</keyword>
<dbReference type="Proteomes" id="UP000091979">
    <property type="component" value="Unassembled WGS sequence"/>
</dbReference>
<dbReference type="Gene3D" id="1.25.40.10">
    <property type="entry name" value="Tetratricopeptide repeat domain"/>
    <property type="match status" value="1"/>
</dbReference>
<dbReference type="SUPFAM" id="SSF48452">
    <property type="entry name" value="TPR-like"/>
    <property type="match status" value="1"/>
</dbReference>
<keyword evidence="1" id="KW-0802">TPR repeat</keyword>
<dbReference type="InterPro" id="IPR011990">
    <property type="entry name" value="TPR-like_helical_dom_sf"/>
</dbReference>
<organism evidence="2 3">
    <name type="scientific">Halodesulfovibrio spirochaetisodalis</name>
    <dbReference type="NCBI Taxonomy" id="1560234"/>
    <lineage>
        <taxon>Bacteria</taxon>
        <taxon>Pseudomonadati</taxon>
        <taxon>Thermodesulfobacteriota</taxon>
        <taxon>Desulfovibrionia</taxon>
        <taxon>Desulfovibrionales</taxon>
        <taxon>Desulfovibrionaceae</taxon>
        <taxon>Halodesulfovibrio</taxon>
    </lineage>
</organism>
<evidence type="ECO:0000256" key="1">
    <source>
        <dbReference type="PROSITE-ProRule" id="PRU00339"/>
    </source>
</evidence>
<evidence type="ECO:0000313" key="2">
    <source>
        <dbReference type="EMBL" id="OBQ46314.1"/>
    </source>
</evidence>
<dbReference type="STRING" id="1560234.SP90_12935"/>
<dbReference type="InterPro" id="IPR037919">
    <property type="entry name" value="OGT"/>
</dbReference>
<protein>
    <submittedName>
        <fullName evidence="2">Tetratricopeptide TPR_2 repeat protein</fullName>
    </submittedName>
</protein>
<dbReference type="PROSITE" id="PS50005">
    <property type="entry name" value="TPR"/>
    <property type="match status" value="1"/>
</dbReference>
<dbReference type="EMBL" id="JXMS01000026">
    <property type="protein sequence ID" value="OBQ46314.1"/>
    <property type="molecule type" value="Genomic_DNA"/>
</dbReference>
<name>A0A1B7XAB0_9BACT</name>
<dbReference type="SMART" id="SM00028">
    <property type="entry name" value="TPR"/>
    <property type="match status" value="5"/>
</dbReference>
<dbReference type="GO" id="GO:0097363">
    <property type="term" value="F:protein O-acetylglucosaminyltransferase activity"/>
    <property type="evidence" value="ECO:0007669"/>
    <property type="project" value="TreeGrafter"/>
</dbReference>
<dbReference type="PANTHER" id="PTHR44366:SF1">
    <property type="entry name" value="UDP-N-ACETYLGLUCOSAMINE--PEPTIDE N-ACETYLGLUCOSAMINYLTRANSFERASE 110 KDA SUBUNIT"/>
    <property type="match status" value="1"/>
</dbReference>
<comment type="caution">
    <text evidence="2">The sequence shown here is derived from an EMBL/GenBank/DDBJ whole genome shotgun (WGS) entry which is preliminary data.</text>
</comment>
<proteinExistence type="predicted"/>
<sequence length="210" mass="23482">MTTKEFASIEEYVAFLRKEIDENPECANHHYNLGVALLSVRDWNGAEAAFLECIRNSNRFAEAYVQLGGICMQRNDLEGCMQYNKEAAQCRAKFPVPWANMAFVHLQQGQAEEAIKCAMKALRWDPDFVQAQATIASAHYMLGELEESETVSLKAIAKYPSFAPAYNNLALVALERGDFAVAIENVDKAIELGFEVDPNFLAELAPHREA</sequence>
<dbReference type="PATRIC" id="fig|1560234.3.peg.1697"/>